<evidence type="ECO:0008006" key="3">
    <source>
        <dbReference type="Google" id="ProtNLM"/>
    </source>
</evidence>
<reference evidence="1 2" key="1">
    <citation type="submission" date="2021-03" db="EMBL/GenBank/DDBJ databases">
        <authorList>
            <person name="Kim M.K."/>
        </authorList>
    </citation>
    <scope>NUCLEOTIDE SEQUENCE [LARGE SCALE GENOMIC DNA]</scope>
    <source>
        <strain evidence="1 2">BT442</strain>
    </source>
</reference>
<organism evidence="1 2">
    <name type="scientific">Hymenobacter negativus</name>
    <dbReference type="NCBI Taxonomy" id="2795026"/>
    <lineage>
        <taxon>Bacteria</taxon>
        <taxon>Pseudomonadati</taxon>
        <taxon>Bacteroidota</taxon>
        <taxon>Cytophagia</taxon>
        <taxon>Cytophagales</taxon>
        <taxon>Hymenobacteraceae</taxon>
        <taxon>Hymenobacter</taxon>
    </lineage>
</organism>
<sequence>MKKTFLFLSLCSGTASYAQSSKYHKAIEQNLVLLDTVKTEAGYRKVGSTFERIATAEKTQWLAYYYASYCAIRAVRFERDLNMIDARLDQAEILTHQASTLSPNNSEIYCLNALIAFYRINVDFMARGPEYSAIANEALHKAKILDPSNPRAYLLLGESKYSTPEQFGGDKKLGCQLFDKAFTLFNEAPATGIAPHWGKADVARYQSLCQSQASAATK</sequence>
<evidence type="ECO:0000313" key="1">
    <source>
        <dbReference type="EMBL" id="MBO2013090.1"/>
    </source>
</evidence>
<accession>A0ABS3QQX6</accession>
<dbReference type="Gene3D" id="1.25.40.10">
    <property type="entry name" value="Tetratricopeptide repeat domain"/>
    <property type="match status" value="1"/>
</dbReference>
<comment type="caution">
    <text evidence="1">The sequence shown here is derived from an EMBL/GenBank/DDBJ whole genome shotgun (WGS) entry which is preliminary data.</text>
</comment>
<dbReference type="EMBL" id="JAGETZ010000026">
    <property type="protein sequence ID" value="MBO2013090.1"/>
    <property type="molecule type" value="Genomic_DNA"/>
</dbReference>
<evidence type="ECO:0000313" key="2">
    <source>
        <dbReference type="Proteomes" id="UP000664369"/>
    </source>
</evidence>
<gene>
    <name evidence="1" type="ORF">J4E00_28780</name>
</gene>
<proteinExistence type="predicted"/>
<protein>
    <recommendedName>
        <fullName evidence="3">Tetratricopeptide repeat protein</fullName>
    </recommendedName>
</protein>
<name>A0ABS3QQX6_9BACT</name>
<dbReference type="RefSeq" id="WP_208178829.1">
    <property type="nucleotide sequence ID" value="NZ_JAGETZ010000026.1"/>
</dbReference>
<keyword evidence="2" id="KW-1185">Reference proteome</keyword>
<dbReference type="Proteomes" id="UP000664369">
    <property type="component" value="Unassembled WGS sequence"/>
</dbReference>
<dbReference type="SUPFAM" id="SSF48452">
    <property type="entry name" value="TPR-like"/>
    <property type="match status" value="1"/>
</dbReference>
<dbReference type="InterPro" id="IPR011990">
    <property type="entry name" value="TPR-like_helical_dom_sf"/>
</dbReference>